<evidence type="ECO:0000256" key="3">
    <source>
        <dbReference type="ARBA" id="ARBA00004370"/>
    </source>
</evidence>
<dbReference type="GO" id="GO:0016020">
    <property type="term" value="C:membrane"/>
    <property type="evidence" value="ECO:0007669"/>
    <property type="project" value="UniProtKB-SubCell"/>
</dbReference>
<gene>
    <name evidence="7" type="ORF">B0J15DRAFT_472969</name>
</gene>
<evidence type="ECO:0000256" key="1">
    <source>
        <dbReference type="ARBA" id="ARBA00004173"/>
    </source>
</evidence>
<evidence type="ECO:0000256" key="2">
    <source>
        <dbReference type="ARBA" id="ARBA00004240"/>
    </source>
</evidence>
<dbReference type="InterPro" id="IPR052374">
    <property type="entry name" value="SERAC1"/>
</dbReference>
<keyword evidence="4" id="KW-0256">Endoplasmic reticulum</keyword>
<dbReference type="GO" id="GO:0005783">
    <property type="term" value="C:endoplasmic reticulum"/>
    <property type="evidence" value="ECO:0007669"/>
    <property type="project" value="UniProtKB-SubCell"/>
</dbReference>
<keyword evidence="5" id="KW-0496">Mitochondrion</keyword>
<sequence>MADTEPFGLGEPLHDPPPQKAKVDIFFVHGLNGHRDKTWTSQGTDDMDPYSGLEISCQVTAKRPAFFLSATMPQLLTSSARETTSTQLLPQPPSIATRWRCWIPSKTDRPIMFVAHSLGGLVCANAIAKQYAADTASAVPRGFTGVGIQENHSNMCKFSDSYRSGFISISSILNQWIQDLDKAAENQSKNVGGISVGSITMKEVSNFQGDFSAIIAGTKENAVNVTGKKQSSDTPQMI</sequence>
<comment type="caution">
    <text evidence="7">The sequence shown here is derived from an EMBL/GenBank/DDBJ whole genome shotgun (WGS) entry which is preliminary data.</text>
</comment>
<keyword evidence="8" id="KW-1185">Reference proteome</keyword>
<evidence type="ECO:0008006" key="9">
    <source>
        <dbReference type="Google" id="ProtNLM"/>
    </source>
</evidence>
<evidence type="ECO:0000313" key="7">
    <source>
        <dbReference type="EMBL" id="KAH7230724.1"/>
    </source>
</evidence>
<evidence type="ECO:0000256" key="5">
    <source>
        <dbReference type="ARBA" id="ARBA00023128"/>
    </source>
</evidence>
<reference evidence="7" key="1">
    <citation type="journal article" date="2021" name="Nat. Commun.">
        <title>Genetic determinants of endophytism in the Arabidopsis root mycobiome.</title>
        <authorList>
            <person name="Mesny F."/>
            <person name="Miyauchi S."/>
            <person name="Thiergart T."/>
            <person name="Pickel B."/>
            <person name="Atanasova L."/>
            <person name="Karlsson M."/>
            <person name="Huettel B."/>
            <person name="Barry K.W."/>
            <person name="Haridas S."/>
            <person name="Chen C."/>
            <person name="Bauer D."/>
            <person name="Andreopoulos W."/>
            <person name="Pangilinan J."/>
            <person name="LaButti K."/>
            <person name="Riley R."/>
            <person name="Lipzen A."/>
            <person name="Clum A."/>
            <person name="Drula E."/>
            <person name="Henrissat B."/>
            <person name="Kohler A."/>
            <person name="Grigoriev I.V."/>
            <person name="Martin F.M."/>
            <person name="Hacquard S."/>
        </authorList>
    </citation>
    <scope>NUCLEOTIDE SEQUENCE</scope>
    <source>
        <strain evidence="7">FSSC 5 MPI-SDFR-AT-0091</strain>
    </source>
</reference>
<dbReference type="PANTHER" id="PTHR48182:SF2">
    <property type="entry name" value="PROTEIN SERAC1"/>
    <property type="match status" value="1"/>
</dbReference>
<dbReference type="GO" id="GO:0005739">
    <property type="term" value="C:mitochondrion"/>
    <property type="evidence" value="ECO:0007669"/>
    <property type="project" value="UniProtKB-SubCell"/>
</dbReference>
<organism evidence="7 8">
    <name type="scientific">Fusarium solani</name>
    <name type="common">Filamentous fungus</name>
    <dbReference type="NCBI Taxonomy" id="169388"/>
    <lineage>
        <taxon>Eukaryota</taxon>
        <taxon>Fungi</taxon>
        <taxon>Dikarya</taxon>
        <taxon>Ascomycota</taxon>
        <taxon>Pezizomycotina</taxon>
        <taxon>Sordariomycetes</taxon>
        <taxon>Hypocreomycetidae</taxon>
        <taxon>Hypocreales</taxon>
        <taxon>Nectriaceae</taxon>
        <taxon>Fusarium</taxon>
        <taxon>Fusarium solani species complex</taxon>
    </lineage>
</organism>
<dbReference type="EMBL" id="JAGTJS010000036">
    <property type="protein sequence ID" value="KAH7230724.1"/>
    <property type="molecule type" value="Genomic_DNA"/>
</dbReference>
<dbReference type="SUPFAM" id="SSF53474">
    <property type="entry name" value="alpha/beta-Hydrolases"/>
    <property type="match status" value="1"/>
</dbReference>
<evidence type="ECO:0000256" key="6">
    <source>
        <dbReference type="ARBA" id="ARBA00023136"/>
    </source>
</evidence>
<protein>
    <recommendedName>
        <fullName evidence="9">DUF676 domain-containing protein</fullName>
    </recommendedName>
</protein>
<dbReference type="InterPro" id="IPR029058">
    <property type="entry name" value="AB_hydrolase_fold"/>
</dbReference>
<keyword evidence="6" id="KW-0472">Membrane</keyword>
<proteinExistence type="predicted"/>
<dbReference type="OrthoDB" id="7464126at2759"/>
<comment type="subcellular location">
    <subcellularLocation>
        <location evidence="2">Endoplasmic reticulum</location>
    </subcellularLocation>
    <subcellularLocation>
        <location evidence="3">Membrane</location>
    </subcellularLocation>
    <subcellularLocation>
        <location evidence="1">Mitochondrion</location>
    </subcellularLocation>
</comment>
<dbReference type="PANTHER" id="PTHR48182">
    <property type="entry name" value="PROTEIN SERAC1"/>
    <property type="match status" value="1"/>
</dbReference>
<evidence type="ECO:0000313" key="8">
    <source>
        <dbReference type="Proteomes" id="UP000736672"/>
    </source>
</evidence>
<name>A0A9P9G3I2_FUSSL</name>
<accession>A0A9P9G3I2</accession>
<dbReference type="Gene3D" id="3.40.50.1820">
    <property type="entry name" value="alpha/beta hydrolase"/>
    <property type="match status" value="1"/>
</dbReference>
<dbReference type="AlphaFoldDB" id="A0A9P9G3I2"/>
<evidence type="ECO:0000256" key="4">
    <source>
        <dbReference type="ARBA" id="ARBA00022824"/>
    </source>
</evidence>
<dbReference type="Proteomes" id="UP000736672">
    <property type="component" value="Unassembled WGS sequence"/>
</dbReference>